<dbReference type="EMBL" id="WIGM01000379">
    <property type="protein sequence ID" value="KAF6827094.1"/>
    <property type="molecule type" value="Genomic_DNA"/>
</dbReference>
<dbReference type="GO" id="GO:0003824">
    <property type="term" value="F:catalytic activity"/>
    <property type="evidence" value="ECO:0007669"/>
    <property type="project" value="InterPro"/>
</dbReference>
<name>A0A8H6K8Q8_9PEZI</name>
<keyword evidence="2" id="KW-1185">Reference proteome</keyword>
<dbReference type="OrthoDB" id="4842036at2759"/>
<dbReference type="PANTHER" id="PTHR46082">
    <property type="entry name" value="ATP/GTP-BINDING PROTEIN-RELATED"/>
    <property type="match status" value="1"/>
</dbReference>
<gene>
    <name evidence="1" type="ORF">CMUS01_09154</name>
</gene>
<dbReference type="PANTHER" id="PTHR46082:SF6">
    <property type="entry name" value="AAA+ ATPASE DOMAIN-CONTAINING PROTEIN-RELATED"/>
    <property type="match status" value="1"/>
</dbReference>
<dbReference type="Gene3D" id="3.40.50.1580">
    <property type="entry name" value="Nucleoside phosphorylase domain"/>
    <property type="match status" value="1"/>
</dbReference>
<dbReference type="InterPro" id="IPR053137">
    <property type="entry name" value="NLR-like"/>
</dbReference>
<comment type="caution">
    <text evidence="1">The sequence shown here is derived from an EMBL/GenBank/DDBJ whole genome shotgun (WGS) entry which is preliminary data.</text>
</comment>
<dbReference type="SUPFAM" id="SSF53167">
    <property type="entry name" value="Purine and uridine phosphorylases"/>
    <property type="match status" value="1"/>
</dbReference>
<dbReference type="Proteomes" id="UP000639643">
    <property type="component" value="Unassembled WGS sequence"/>
</dbReference>
<dbReference type="AlphaFoldDB" id="A0A8H6K8Q8"/>
<evidence type="ECO:0000313" key="2">
    <source>
        <dbReference type="Proteomes" id="UP000639643"/>
    </source>
</evidence>
<reference evidence="1" key="1">
    <citation type="journal article" date="2020" name="Phytopathology">
        <title>Genome Sequence Resources of Colletotrichum truncatum, C. plurivorum, C. musicola, and C. sojae: Four Species Pathogenic to Soybean (Glycine max).</title>
        <authorList>
            <person name="Rogerio F."/>
            <person name="Boufleur T.R."/>
            <person name="Ciampi-Guillardi M."/>
            <person name="Sukno S.A."/>
            <person name="Thon M.R."/>
            <person name="Massola Junior N.S."/>
            <person name="Baroncelli R."/>
        </authorList>
    </citation>
    <scope>NUCLEOTIDE SEQUENCE</scope>
    <source>
        <strain evidence="1">LFN0074</strain>
    </source>
</reference>
<dbReference type="GO" id="GO:0009116">
    <property type="term" value="P:nucleoside metabolic process"/>
    <property type="evidence" value="ECO:0007669"/>
    <property type="project" value="InterPro"/>
</dbReference>
<accession>A0A8H6K8Q8</accession>
<proteinExistence type="predicted"/>
<sequence>MKMLDETHESLAQSSTDHNAYSLESINGYNVVIAGLHGPGNVAAATVVTQMRTTYPNLRYGLLVGIGGGINQAFQSQNDDKSTCFLHIPGEEDAQVDRITGEIEIFTDNTVQALERRKRLNADEKQVIHERLTRVRHRTYLWVHLVCKMLQEMYAITKPSLETFF</sequence>
<organism evidence="1 2">
    <name type="scientific">Colletotrichum musicola</name>
    <dbReference type="NCBI Taxonomy" id="2175873"/>
    <lineage>
        <taxon>Eukaryota</taxon>
        <taxon>Fungi</taxon>
        <taxon>Dikarya</taxon>
        <taxon>Ascomycota</taxon>
        <taxon>Pezizomycotina</taxon>
        <taxon>Sordariomycetes</taxon>
        <taxon>Hypocreomycetidae</taxon>
        <taxon>Glomerellales</taxon>
        <taxon>Glomerellaceae</taxon>
        <taxon>Colletotrichum</taxon>
        <taxon>Colletotrichum orchidearum species complex</taxon>
    </lineage>
</organism>
<evidence type="ECO:0000313" key="1">
    <source>
        <dbReference type="EMBL" id="KAF6827094.1"/>
    </source>
</evidence>
<protein>
    <submittedName>
        <fullName evidence="1">NB-ARC and TPR domain protein</fullName>
    </submittedName>
</protein>
<dbReference type="InterPro" id="IPR035994">
    <property type="entry name" value="Nucleoside_phosphorylase_sf"/>
</dbReference>